<evidence type="ECO:0000256" key="5">
    <source>
        <dbReference type="ARBA" id="ARBA00009541"/>
    </source>
</evidence>
<evidence type="ECO:0000256" key="11">
    <source>
        <dbReference type="ARBA" id="ARBA00023211"/>
    </source>
</evidence>
<evidence type="ECO:0000256" key="9">
    <source>
        <dbReference type="ARBA" id="ARBA00022833"/>
    </source>
</evidence>
<keyword evidence="15" id="KW-1133">Transmembrane helix</keyword>
<evidence type="ECO:0000313" key="16">
    <source>
        <dbReference type="Proteomes" id="UP000887560"/>
    </source>
</evidence>
<comment type="similarity">
    <text evidence="5">Belongs to the ribulose-phosphate 3-epimerase family.</text>
</comment>
<feature type="transmembrane region" description="Helical" evidence="15">
    <location>
        <begin position="214"/>
        <end position="236"/>
    </location>
</feature>
<dbReference type="Gene3D" id="3.20.20.70">
    <property type="entry name" value="Aldolase class I"/>
    <property type="match status" value="1"/>
</dbReference>
<dbReference type="InterPro" id="IPR011060">
    <property type="entry name" value="RibuloseP-bd_barrel"/>
</dbReference>
<dbReference type="GO" id="GO:0005975">
    <property type="term" value="P:carbohydrate metabolic process"/>
    <property type="evidence" value="ECO:0007669"/>
    <property type="project" value="InterPro"/>
</dbReference>
<dbReference type="AlphaFoldDB" id="A0A915P4T4"/>
<evidence type="ECO:0000256" key="7">
    <source>
        <dbReference type="ARBA" id="ARBA00013188"/>
    </source>
</evidence>
<feature type="transmembrane region" description="Helical" evidence="15">
    <location>
        <begin position="175"/>
        <end position="194"/>
    </location>
</feature>
<evidence type="ECO:0000256" key="4">
    <source>
        <dbReference type="ARBA" id="ARBA00001954"/>
    </source>
</evidence>
<dbReference type="GO" id="GO:0006091">
    <property type="term" value="P:generation of precursor metabolites and energy"/>
    <property type="evidence" value="ECO:0007669"/>
    <property type="project" value="UniProtKB-ARBA"/>
</dbReference>
<evidence type="ECO:0000256" key="2">
    <source>
        <dbReference type="ARBA" id="ARBA00001936"/>
    </source>
</evidence>
<dbReference type="FunFam" id="3.20.20.70:FF:000191">
    <property type="entry name" value="ribulose-phosphate 3-epimerase isoform X2"/>
    <property type="match status" value="1"/>
</dbReference>
<comment type="cofactor">
    <cofactor evidence="2">
        <name>Mn(2+)</name>
        <dbReference type="ChEBI" id="CHEBI:29035"/>
    </cofactor>
</comment>
<comment type="cofactor">
    <cofactor evidence="4">
        <name>Fe(2+)</name>
        <dbReference type="ChEBI" id="CHEBI:29033"/>
    </cofactor>
</comment>
<dbReference type="Proteomes" id="UP000887560">
    <property type="component" value="Unplaced"/>
</dbReference>
<dbReference type="WBParaSite" id="scf7180000422652.g9372">
    <property type="protein sequence ID" value="scf7180000422652.g9372"/>
    <property type="gene ID" value="scf7180000422652.g9372"/>
</dbReference>
<dbReference type="InterPro" id="IPR000056">
    <property type="entry name" value="Ribul_P_3_epim-like"/>
</dbReference>
<dbReference type="InterPro" id="IPR013785">
    <property type="entry name" value="Aldolase_TIM"/>
</dbReference>
<keyword evidence="16" id="KW-1185">Reference proteome</keyword>
<comment type="subunit">
    <text evidence="6">Homodimer.</text>
</comment>
<dbReference type="GO" id="GO:0046496">
    <property type="term" value="P:nicotinamide nucleotide metabolic process"/>
    <property type="evidence" value="ECO:0007669"/>
    <property type="project" value="UniProtKB-ARBA"/>
</dbReference>
<comment type="catalytic activity">
    <reaction evidence="1">
        <text>D-ribulose 5-phosphate = D-xylulose 5-phosphate</text>
        <dbReference type="Rhea" id="RHEA:13677"/>
        <dbReference type="ChEBI" id="CHEBI:57737"/>
        <dbReference type="ChEBI" id="CHEBI:58121"/>
        <dbReference type="EC" id="5.1.3.1"/>
    </reaction>
</comment>
<feature type="transmembrane region" description="Helical" evidence="15">
    <location>
        <begin position="248"/>
        <end position="267"/>
    </location>
</feature>
<keyword evidence="11" id="KW-0464">Manganese</keyword>
<evidence type="ECO:0000256" key="10">
    <source>
        <dbReference type="ARBA" id="ARBA00023004"/>
    </source>
</evidence>
<dbReference type="GO" id="GO:0006163">
    <property type="term" value="P:purine nucleotide metabolic process"/>
    <property type="evidence" value="ECO:0007669"/>
    <property type="project" value="UniProtKB-ARBA"/>
</dbReference>
<dbReference type="GO" id="GO:1901135">
    <property type="term" value="P:carbohydrate derivative metabolic process"/>
    <property type="evidence" value="ECO:0007669"/>
    <property type="project" value="UniProtKB-ARBA"/>
</dbReference>
<sequence length="272" mass="30998">MRIFVLNNILCKEKFFDVHLMVSNPEQWLIPMHKAGINQFTFHLEAPTFFGEDDKVFSLINKIKSLGLKCGMAIKPKTEVKDMLKFAKEIDTALIMTVEPGFGGQSFMSDQLEKVRIIRKEYPSLNIQVDGGVGIENIEECANAGANLIVSGTGIIRSPNPCETIKILRELMKECPIFLFVGGFLIQFAYVVSINTFYDHNKSRDYIPNVWRRFIVAFLNNFFGIILTYQLIGLFYDHPFIQMGFRSNNLFLAILLPSLLTLIFYLGTISTL</sequence>
<keyword evidence="8" id="KW-0479">Metal-binding</keyword>
<dbReference type="GO" id="GO:0004750">
    <property type="term" value="F:D-ribulose-phosphate 3-epimerase activity"/>
    <property type="evidence" value="ECO:0007669"/>
    <property type="project" value="UniProtKB-EC"/>
</dbReference>
<evidence type="ECO:0000256" key="3">
    <source>
        <dbReference type="ARBA" id="ARBA00001947"/>
    </source>
</evidence>
<evidence type="ECO:0000256" key="14">
    <source>
        <dbReference type="ARBA" id="ARBA00057323"/>
    </source>
</evidence>
<evidence type="ECO:0000256" key="6">
    <source>
        <dbReference type="ARBA" id="ARBA00011738"/>
    </source>
</evidence>
<accession>A0A915P4T4</accession>
<comment type="function">
    <text evidence="14">Catalyzes the reversible epimerization of D-ribulose 5-phosphate to D-xylulose 5-phosphate.</text>
</comment>
<dbReference type="Pfam" id="PF00834">
    <property type="entry name" value="Ribul_P_3_epim"/>
    <property type="match status" value="1"/>
</dbReference>
<reference evidence="17" key="1">
    <citation type="submission" date="2022-11" db="UniProtKB">
        <authorList>
            <consortium name="WormBaseParasite"/>
        </authorList>
    </citation>
    <scope>IDENTIFICATION</scope>
</reference>
<dbReference type="EC" id="5.1.3.1" evidence="7"/>
<evidence type="ECO:0000313" key="17">
    <source>
        <dbReference type="WBParaSite" id="scf7180000422652.g9372"/>
    </source>
</evidence>
<name>A0A915P4T4_9BILA</name>
<evidence type="ECO:0000256" key="13">
    <source>
        <dbReference type="ARBA" id="ARBA00023277"/>
    </source>
</evidence>
<comment type="cofactor">
    <cofactor evidence="3">
        <name>Zn(2+)</name>
        <dbReference type="ChEBI" id="CHEBI:29105"/>
    </cofactor>
</comment>
<keyword evidence="9" id="KW-0862">Zinc</keyword>
<dbReference type="PROSITE" id="PS01086">
    <property type="entry name" value="RIBUL_P_3_EPIMER_2"/>
    <property type="match status" value="1"/>
</dbReference>
<evidence type="ECO:0000256" key="12">
    <source>
        <dbReference type="ARBA" id="ARBA00023235"/>
    </source>
</evidence>
<keyword evidence="12" id="KW-0413">Isomerase</keyword>
<evidence type="ECO:0000256" key="15">
    <source>
        <dbReference type="SAM" id="Phobius"/>
    </source>
</evidence>
<dbReference type="GO" id="GO:0046872">
    <property type="term" value="F:metal ion binding"/>
    <property type="evidence" value="ECO:0007669"/>
    <property type="project" value="UniProtKB-KW"/>
</dbReference>
<dbReference type="CDD" id="cd00429">
    <property type="entry name" value="RPE"/>
    <property type="match status" value="1"/>
</dbReference>
<dbReference type="PANTHER" id="PTHR11749">
    <property type="entry name" value="RIBULOSE-5-PHOSPHATE-3-EPIMERASE"/>
    <property type="match status" value="1"/>
</dbReference>
<keyword evidence="13" id="KW-0119">Carbohydrate metabolism</keyword>
<proteinExistence type="inferred from homology"/>
<keyword evidence="15" id="KW-0472">Membrane</keyword>
<dbReference type="SUPFAM" id="SSF51366">
    <property type="entry name" value="Ribulose-phoshate binding barrel"/>
    <property type="match status" value="1"/>
</dbReference>
<evidence type="ECO:0000256" key="8">
    <source>
        <dbReference type="ARBA" id="ARBA00022723"/>
    </source>
</evidence>
<evidence type="ECO:0000256" key="1">
    <source>
        <dbReference type="ARBA" id="ARBA00001782"/>
    </source>
</evidence>
<protein>
    <recommendedName>
        <fullName evidence="7">ribulose-phosphate 3-epimerase</fullName>
        <ecNumber evidence="7">5.1.3.1</ecNumber>
    </recommendedName>
</protein>
<keyword evidence="15" id="KW-0812">Transmembrane</keyword>
<keyword evidence="10" id="KW-0408">Iron</keyword>
<organism evidence="16 17">
    <name type="scientific">Meloidogyne floridensis</name>
    <dbReference type="NCBI Taxonomy" id="298350"/>
    <lineage>
        <taxon>Eukaryota</taxon>
        <taxon>Metazoa</taxon>
        <taxon>Ecdysozoa</taxon>
        <taxon>Nematoda</taxon>
        <taxon>Chromadorea</taxon>
        <taxon>Rhabditida</taxon>
        <taxon>Tylenchina</taxon>
        <taxon>Tylenchomorpha</taxon>
        <taxon>Tylenchoidea</taxon>
        <taxon>Meloidogynidae</taxon>
        <taxon>Meloidogyninae</taxon>
        <taxon>Meloidogyne</taxon>
    </lineage>
</organism>